<feature type="region of interest" description="Disordered" evidence="1">
    <location>
        <begin position="49"/>
        <end position="78"/>
    </location>
</feature>
<dbReference type="PROSITE" id="PS51257">
    <property type="entry name" value="PROKAR_LIPOPROTEIN"/>
    <property type="match status" value="1"/>
</dbReference>
<evidence type="ECO:0000313" key="3">
    <source>
        <dbReference type="EMBL" id="MCC4231172.1"/>
    </source>
</evidence>
<evidence type="ECO:0000256" key="2">
    <source>
        <dbReference type="SAM" id="SignalP"/>
    </source>
</evidence>
<dbReference type="RefSeq" id="WP_228225820.1">
    <property type="nucleotide sequence ID" value="NZ_JAJGNP010000001.1"/>
</dbReference>
<feature type="chain" id="PRO_5045094428" description="Lipoprotein" evidence="2">
    <location>
        <begin position="18"/>
        <end position="268"/>
    </location>
</feature>
<reference evidence="3 4" key="1">
    <citation type="submission" date="2021-10" db="EMBL/GenBank/DDBJ databases">
        <title>The diversity and Nitrogen Metabolism of Culturable Nitrate-Utilizing Bacteria Within the Oxygen Minimum Zone of the Changjiang (Yangtze River)Estuary.</title>
        <authorList>
            <person name="Zhang D."/>
            <person name="Zheng J."/>
            <person name="Liu S."/>
            <person name="He W."/>
        </authorList>
    </citation>
    <scope>NUCLEOTIDE SEQUENCE [LARGE SCALE GENOMIC DNA]</scope>
    <source>
        <strain evidence="3 4">FXH275-2</strain>
    </source>
</reference>
<dbReference type="InterPro" id="IPR032710">
    <property type="entry name" value="NTF2-like_dom_sf"/>
</dbReference>
<evidence type="ECO:0000313" key="4">
    <source>
        <dbReference type="Proteomes" id="UP001198830"/>
    </source>
</evidence>
<name>A0ABS8GY43_9SPHN</name>
<evidence type="ECO:0008006" key="5">
    <source>
        <dbReference type="Google" id="ProtNLM"/>
    </source>
</evidence>
<accession>A0ABS8GY43</accession>
<evidence type="ECO:0000256" key="1">
    <source>
        <dbReference type="SAM" id="MobiDB-lite"/>
    </source>
</evidence>
<protein>
    <recommendedName>
        <fullName evidence="5">Lipoprotein</fullName>
    </recommendedName>
</protein>
<sequence length="268" mass="27438">MVRSAMRPSQIILTAMAITLAGCSAPGDPQAGGADNAASGAVGAGTVSAGGGAPAPDASLDPESANAASSPITTAASSDRTPLSCAADIGTAAAERLAKTCRNVSPATRPPCNVANSCAIMQDEIARSCALFDGKGEPMAGCGPDPKGMEAAANVVKRYYAALNARDYDTAWRQWGNDGPPNQSLDRFRAGFADTRSTQVTIGRLTPGDAGAGSVYQTIPVKVDAVLADGSHQRFAGSYVVRRVNDIDGSTADQRRWHIDSARLKAAQ</sequence>
<feature type="compositionally biased region" description="Low complexity" evidence="1">
    <location>
        <begin position="64"/>
        <end position="78"/>
    </location>
</feature>
<gene>
    <name evidence="3" type="ORF">LL253_00535</name>
</gene>
<organism evidence="3 4">
    <name type="scientific">Sphingobium soli</name>
    <dbReference type="NCBI Taxonomy" id="1591116"/>
    <lineage>
        <taxon>Bacteria</taxon>
        <taxon>Pseudomonadati</taxon>
        <taxon>Pseudomonadota</taxon>
        <taxon>Alphaproteobacteria</taxon>
        <taxon>Sphingomonadales</taxon>
        <taxon>Sphingomonadaceae</taxon>
        <taxon>Sphingobium</taxon>
    </lineage>
</organism>
<keyword evidence="4" id="KW-1185">Reference proteome</keyword>
<proteinExistence type="predicted"/>
<dbReference type="EMBL" id="JAJGNP010000001">
    <property type="protein sequence ID" value="MCC4231172.1"/>
    <property type="molecule type" value="Genomic_DNA"/>
</dbReference>
<dbReference type="SUPFAM" id="SSF54427">
    <property type="entry name" value="NTF2-like"/>
    <property type="match status" value="1"/>
</dbReference>
<comment type="caution">
    <text evidence="3">The sequence shown here is derived from an EMBL/GenBank/DDBJ whole genome shotgun (WGS) entry which is preliminary data.</text>
</comment>
<keyword evidence="2" id="KW-0732">Signal</keyword>
<feature type="signal peptide" evidence="2">
    <location>
        <begin position="1"/>
        <end position="17"/>
    </location>
</feature>
<dbReference type="Proteomes" id="UP001198830">
    <property type="component" value="Unassembled WGS sequence"/>
</dbReference>